<dbReference type="Proteomes" id="UP000828390">
    <property type="component" value="Unassembled WGS sequence"/>
</dbReference>
<protein>
    <submittedName>
        <fullName evidence="1">Uncharacterized protein</fullName>
    </submittedName>
</protein>
<reference evidence="1" key="2">
    <citation type="submission" date="2020-11" db="EMBL/GenBank/DDBJ databases">
        <authorList>
            <person name="McCartney M.A."/>
            <person name="Auch B."/>
            <person name="Kono T."/>
            <person name="Mallez S."/>
            <person name="Becker A."/>
            <person name="Gohl D.M."/>
            <person name="Silverstein K.A.T."/>
            <person name="Koren S."/>
            <person name="Bechman K.B."/>
            <person name="Herman A."/>
            <person name="Abrahante J.E."/>
            <person name="Garbe J."/>
        </authorList>
    </citation>
    <scope>NUCLEOTIDE SEQUENCE</scope>
    <source>
        <strain evidence="1">Duluth1</strain>
        <tissue evidence="1">Whole animal</tissue>
    </source>
</reference>
<proteinExistence type="predicted"/>
<gene>
    <name evidence="1" type="ORF">DPMN_158763</name>
</gene>
<evidence type="ECO:0000313" key="1">
    <source>
        <dbReference type="EMBL" id="KAH3780938.1"/>
    </source>
</evidence>
<accession>A0A9D4EJQ1</accession>
<dbReference type="AlphaFoldDB" id="A0A9D4EJQ1"/>
<name>A0A9D4EJQ1_DREPO</name>
<dbReference type="EMBL" id="JAIWYP010000008">
    <property type="protein sequence ID" value="KAH3780938.1"/>
    <property type="molecule type" value="Genomic_DNA"/>
</dbReference>
<reference evidence="1" key="1">
    <citation type="journal article" date="2019" name="bioRxiv">
        <title>The Genome of the Zebra Mussel, Dreissena polymorpha: A Resource for Invasive Species Research.</title>
        <authorList>
            <person name="McCartney M.A."/>
            <person name="Auch B."/>
            <person name="Kono T."/>
            <person name="Mallez S."/>
            <person name="Zhang Y."/>
            <person name="Obille A."/>
            <person name="Becker A."/>
            <person name="Abrahante J.E."/>
            <person name="Garbe J."/>
            <person name="Badalamenti J.P."/>
            <person name="Herman A."/>
            <person name="Mangelson H."/>
            <person name="Liachko I."/>
            <person name="Sullivan S."/>
            <person name="Sone E.D."/>
            <person name="Koren S."/>
            <person name="Silverstein K.A.T."/>
            <person name="Beckman K.B."/>
            <person name="Gohl D.M."/>
        </authorList>
    </citation>
    <scope>NUCLEOTIDE SEQUENCE</scope>
    <source>
        <strain evidence="1">Duluth1</strain>
        <tissue evidence="1">Whole animal</tissue>
    </source>
</reference>
<sequence length="54" mass="5836">MNADMFPEIRGGDKALATLVTDVPPLTVVLHVLVSNCLRLEPLGTHLALVLSHF</sequence>
<comment type="caution">
    <text evidence="1">The sequence shown here is derived from an EMBL/GenBank/DDBJ whole genome shotgun (WGS) entry which is preliminary data.</text>
</comment>
<keyword evidence="2" id="KW-1185">Reference proteome</keyword>
<organism evidence="1 2">
    <name type="scientific">Dreissena polymorpha</name>
    <name type="common">Zebra mussel</name>
    <name type="synonym">Mytilus polymorpha</name>
    <dbReference type="NCBI Taxonomy" id="45954"/>
    <lineage>
        <taxon>Eukaryota</taxon>
        <taxon>Metazoa</taxon>
        <taxon>Spiralia</taxon>
        <taxon>Lophotrochozoa</taxon>
        <taxon>Mollusca</taxon>
        <taxon>Bivalvia</taxon>
        <taxon>Autobranchia</taxon>
        <taxon>Heteroconchia</taxon>
        <taxon>Euheterodonta</taxon>
        <taxon>Imparidentia</taxon>
        <taxon>Neoheterodontei</taxon>
        <taxon>Myida</taxon>
        <taxon>Dreissenoidea</taxon>
        <taxon>Dreissenidae</taxon>
        <taxon>Dreissena</taxon>
    </lineage>
</organism>
<evidence type="ECO:0000313" key="2">
    <source>
        <dbReference type="Proteomes" id="UP000828390"/>
    </source>
</evidence>